<dbReference type="InterPro" id="IPR000028">
    <property type="entry name" value="Chloroperoxidase"/>
</dbReference>
<evidence type="ECO:0000313" key="12">
    <source>
        <dbReference type="Proteomes" id="UP000559027"/>
    </source>
</evidence>
<gene>
    <name evidence="11" type="ORF">D9756_001132</name>
</gene>
<keyword evidence="6" id="KW-0408">Iron</keyword>
<evidence type="ECO:0000256" key="9">
    <source>
        <dbReference type="SAM" id="Phobius"/>
    </source>
</evidence>
<keyword evidence="2" id="KW-0575">Peroxidase</keyword>
<name>A0A8H5LP57_9AGAR</name>
<evidence type="ECO:0000256" key="3">
    <source>
        <dbReference type="ARBA" id="ARBA00022617"/>
    </source>
</evidence>
<dbReference type="Gene3D" id="1.10.489.10">
    <property type="entry name" value="Chloroperoxidase-like"/>
    <property type="match status" value="1"/>
</dbReference>
<accession>A0A8H5LP57</accession>
<feature type="compositionally biased region" description="Low complexity" evidence="8">
    <location>
        <begin position="253"/>
        <end position="263"/>
    </location>
</feature>
<reference evidence="11 12" key="1">
    <citation type="journal article" date="2020" name="ISME J.">
        <title>Uncovering the hidden diversity of litter-decomposition mechanisms in mushroom-forming fungi.</title>
        <authorList>
            <person name="Floudas D."/>
            <person name="Bentzer J."/>
            <person name="Ahren D."/>
            <person name="Johansson T."/>
            <person name="Persson P."/>
            <person name="Tunlid A."/>
        </authorList>
    </citation>
    <scope>NUCLEOTIDE SEQUENCE [LARGE SCALE GENOMIC DNA]</scope>
    <source>
        <strain evidence="11 12">CBS 146.42</strain>
    </source>
</reference>
<evidence type="ECO:0000313" key="11">
    <source>
        <dbReference type="EMBL" id="KAF5364298.1"/>
    </source>
</evidence>
<comment type="similarity">
    <text evidence="7">Belongs to the chloroperoxidase family.</text>
</comment>
<dbReference type="Pfam" id="PF01328">
    <property type="entry name" value="Peroxidase_2"/>
    <property type="match status" value="1"/>
</dbReference>
<evidence type="ECO:0000256" key="8">
    <source>
        <dbReference type="SAM" id="MobiDB-lite"/>
    </source>
</evidence>
<sequence>MSSSDTEHKSHQHAGNRCPVAGKHGFCPPQATDSRSPCPALNTMANHGYINRDGKNISSWSIQRGLKACYGLSTPLALFLTYVGFAMLKRVRPIDLFEIGKHNVIEHNASLVHHDTPEGQEFAPIGIDQGLVDDLMNDVKPEKEGGVNAKSGESLMNAIDVARARIRREKDCKPVDSVHQEIARGEMAIILGVWETSTKDKVGIPAEWMRRWIGHEKLPDDWKPTHKQGLLDTIQRSKAIRTAMEEMRNTEGSSATSPTPSASNSLEKVPSTTPSESARAKL</sequence>
<evidence type="ECO:0000256" key="4">
    <source>
        <dbReference type="ARBA" id="ARBA00022723"/>
    </source>
</evidence>
<evidence type="ECO:0000256" key="7">
    <source>
        <dbReference type="ARBA" id="ARBA00025795"/>
    </source>
</evidence>
<dbReference type="EMBL" id="JAACJO010000001">
    <property type="protein sequence ID" value="KAF5364298.1"/>
    <property type="molecule type" value="Genomic_DNA"/>
</dbReference>
<evidence type="ECO:0000259" key="10">
    <source>
        <dbReference type="PROSITE" id="PS51405"/>
    </source>
</evidence>
<dbReference type="GO" id="GO:0046872">
    <property type="term" value="F:metal ion binding"/>
    <property type="evidence" value="ECO:0007669"/>
    <property type="project" value="UniProtKB-KW"/>
</dbReference>
<organism evidence="11 12">
    <name type="scientific">Leucocoprinus leucothites</name>
    <dbReference type="NCBI Taxonomy" id="201217"/>
    <lineage>
        <taxon>Eukaryota</taxon>
        <taxon>Fungi</taxon>
        <taxon>Dikarya</taxon>
        <taxon>Basidiomycota</taxon>
        <taxon>Agaricomycotina</taxon>
        <taxon>Agaricomycetes</taxon>
        <taxon>Agaricomycetidae</taxon>
        <taxon>Agaricales</taxon>
        <taxon>Agaricineae</taxon>
        <taxon>Agaricaceae</taxon>
        <taxon>Leucocoprinus</taxon>
    </lineage>
</organism>
<dbReference type="AlphaFoldDB" id="A0A8H5LP57"/>
<dbReference type="GO" id="GO:0004601">
    <property type="term" value="F:peroxidase activity"/>
    <property type="evidence" value="ECO:0007669"/>
    <property type="project" value="UniProtKB-KW"/>
</dbReference>
<dbReference type="PANTHER" id="PTHR33577:SF18">
    <property type="entry name" value="HEME HALOPEROXIDASE FAMILY PROFILE DOMAIN-CONTAINING PROTEIN"/>
    <property type="match status" value="1"/>
</dbReference>
<dbReference type="InterPro" id="IPR036851">
    <property type="entry name" value="Chloroperoxidase-like_sf"/>
</dbReference>
<keyword evidence="9" id="KW-1133">Transmembrane helix</keyword>
<comment type="caution">
    <text evidence="11">The sequence shown here is derived from an EMBL/GenBank/DDBJ whole genome shotgun (WGS) entry which is preliminary data.</text>
</comment>
<feature type="domain" description="Heme haloperoxidase family profile" evidence="10">
    <location>
        <begin position="22"/>
        <end position="235"/>
    </location>
</feature>
<evidence type="ECO:0000256" key="5">
    <source>
        <dbReference type="ARBA" id="ARBA00023002"/>
    </source>
</evidence>
<proteinExistence type="inferred from homology"/>
<keyword evidence="9" id="KW-0472">Membrane</keyword>
<keyword evidence="5" id="KW-0560">Oxidoreductase</keyword>
<evidence type="ECO:0000256" key="1">
    <source>
        <dbReference type="ARBA" id="ARBA00001970"/>
    </source>
</evidence>
<comment type="cofactor">
    <cofactor evidence="1">
        <name>heme b</name>
        <dbReference type="ChEBI" id="CHEBI:60344"/>
    </cofactor>
</comment>
<dbReference type="PROSITE" id="PS51405">
    <property type="entry name" value="HEME_HALOPEROXIDASE"/>
    <property type="match status" value="1"/>
</dbReference>
<dbReference type="SUPFAM" id="SSF47571">
    <property type="entry name" value="Cloroperoxidase"/>
    <property type="match status" value="1"/>
</dbReference>
<evidence type="ECO:0000256" key="2">
    <source>
        <dbReference type="ARBA" id="ARBA00022559"/>
    </source>
</evidence>
<feature type="compositionally biased region" description="Polar residues" evidence="8">
    <location>
        <begin position="264"/>
        <end position="276"/>
    </location>
</feature>
<evidence type="ECO:0000256" key="6">
    <source>
        <dbReference type="ARBA" id="ARBA00023004"/>
    </source>
</evidence>
<keyword evidence="4" id="KW-0479">Metal-binding</keyword>
<keyword evidence="12" id="KW-1185">Reference proteome</keyword>
<dbReference type="PANTHER" id="PTHR33577">
    <property type="entry name" value="STERIGMATOCYSTIN BIOSYNTHESIS PEROXIDASE STCC-RELATED"/>
    <property type="match status" value="1"/>
</dbReference>
<protein>
    <recommendedName>
        <fullName evidence="10">Heme haloperoxidase family profile domain-containing protein</fullName>
    </recommendedName>
</protein>
<dbReference type="Proteomes" id="UP000559027">
    <property type="component" value="Unassembled WGS sequence"/>
</dbReference>
<dbReference type="OrthoDB" id="407298at2759"/>
<keyword evidence="9" id="KW-0812">Transmembrane</keyword>
<keyword evidence="3" id="KW-0349">Heme</keyword>
<feature type="region of interest" description="Disordered" evidence="8">
    <location>
        <begin position="240"/>
        <end position="282"/>
    </location>
</feature>
<feature type="transmembrane region" description="Helical" evidence="9">
    <location>
        <begin position="68"/>
        <end position="88"/>
    </location>
</feature>